<organism evidence="2 3">
    <name type="scientific">Pararge aegeria aegeria</name>
    <dbReference type="NCBI Taxonomy" id="348720"/>
    <lineage>
        <taxon>Eukaryota</taxon>
        <taxon>Metazoa</taxon>
        <taxon>Ecdysozoa</taxon>
        <taxon>Arthropoda</taxon>
        <taxon>Hexapoda</taxon>
        <taxon>Insecta</taxon>
        <taxon>Pterygota</taxon>
        <taxon>Neoptera</taxon>
        <taxon>Endopterygota</taxon>
        <taxon>Lepidoptera</taxon>
        <taxon>Glossata</taxon>
        <taxon>Ditrysia</taxon>
        <taxon>Papilionoidea</taxon>
        <taxon>Nymphalidae</taxon>
        <taxon>Satyrinae</taxon>
        <taxon>Satyrini</taxon>
        <taxon>Parargina</taxon>
        <taxon>Pararge</taxon>
    </lineage>
</organism>
<evidence type="ECO:0000313" key="2">
    <source>
        <dbReference type="EMBL" id="CAH2265645.1"/>
    </source>
</evidence>
<reference evidence="2" key="1">
    <citation type="submission" date="2022-03" db="EMBL/GenBank/DDBJ databases">
        <authorList>
            <person name="Lindestad O."/>
        </authorList>
    </citation>
    <scope>NUCLEOTIDE SEQUENCE</scope>
</reference>
<name>A0A8S4SCD7_9NEOP</name>
<dbReference type="AlphaFoldDB" id="A0A8S4SCD7"/>
<keyword evidence="3" id="KW-1185">Reference proteome</keyword>
<dbReference type="PRINTS" id="PR00081">
    <property type="entry name" value="GDHRDH"/>
</dbReference>
<proteinExistence type="predicted"/>
<dbReference type="PROSITE" id="PS00061">
    <property type="entry name" value="ADH_SHORT"/>
    <property type="match status" value="1"/>
</dbReference>
<sequence length="248" mass="25987">MSFKDKVAIVTGASSGIGAAVAIALSAEGASVAIVGRKQAKLAATKTRCANALVIRADVTNDDDARRIVDETIEAFGKIDILINNAGGSTFGNIFDDNIMTAYDMTMAVNLRAVFRVTSLAVPHLIKTKGNIVNVSSVAGQSTHFVSEALSYAVSKAGLIHFGACLAADLAEHGVRVNTISPGPVVTDLMENCGVSITWDSLKPLTALNKVSEAQEIADLILFVASDKAKSITGSNFTSDNGWMIKRN</sequence>
<evidence type="ECO:0000313" key="3">
    <source>
        <dbReference type="Proteomes" id="UP000838756"/>
    </source>
</evidence>
<dbReference type="GO" id="GO:0016491">
    <property type="term" value="F:oxidoreductase activity"/>
    <property type="evidence" value="ECO:0007669"/>
    <property type="project" value="UniProtKB-KW"/>
</dbReference>
<dbReference type="InterPro" id="IPR036291">
    <property type="entry name" value="NAD(P)-bd_dom_sf"/>
</dbReference>
<accession>A0A8S4SCD7</accession>
<gene>
    <name evidence="2" type="primary">jg15729</name>
    <name evidence="2" type="ORF">PAEG_LOCUS24984</name>
</gene>
<dbReference type="PANTHER" id="PTHR43975:SF2">
    <property type="entry name" value="EG:BACR7A4.14 PROTEIN-RELATED"/>
    <property type="match status" value="1"/>
</dbReference>
<dbReference type="OrthoDB" id="47007at2759"/>
<comment type="caution">
    <text evidence="2">The sequence shown here is derived from an EMBL/GenBank/DDBJ whole genome shotgun (WGS) entry which is preliminary data.</text>
</comment>
<dbReference type="InterPro" id="IPR002347">
    <property type="entry name" value="SDR_fam"/>
</dbReference>
<evidence type="ECO:0000256" key="1">
    <source>
        <dbReference type="ARBA" id="ARBA00023002"/>
    </source>
</evidence>
<dbReference type="Proteomes" id="UP000838756">
    <property type="component" value="Unassembled WGS sequence"/>
</dbReference>
<dbReference type="FunFam" id="3.40.50.720:FF:000084">
    <property type="entry name" value="Short-chain dehydrogenase reductase"/>
    <property type="match status" value="1"/>
</dbReference>
<dbReference type="SUPFAM" id="SSF51735">
    <property type="entry name" value="NAD(P)-binding Rossmann-fold domains"/>
    <property type="match status" value="1"/>
</dbReference>
<dbReference type="EMBL" id="CAKXAJ010026285">
    <property type="protein sequence ID" value="CAH2265645.1"/>
    <property type="molecule type" value="Genomic_DNA"/>
</dbReference>
<dbReference type="Gene3D" id="3.40.50.720">
    <property type="entry name" value="NAD(P)-binding Rossmann-like Domain"/>
    <property type="match status" value="1"/>
</dbReference>
<dbReference type="InterPro" id="IPR020904">
    <property type="entry name" value="Sc_DH/Rdtase_CS"/>
</dbReference>
<keyword evidence="1" id="KW-0560">Oxidoreductase</keyword>
<dbReference type="Pfam" id="PF13561">
    <property type="entry name" value="adh_short_C2"/>
    <property type="match status" value="1"/>
</dbReference>
<dbReference type="PANTHER" id="PTHR43975">
    <property type="entry name" value="ZGC:101858"/>
    <property type="match status" value="1"/>
</dbReference>
<protein>
    <submittedName>
        <fullName evidence="2">Jg15729 protein</fullName>
    </submittedName>
</protein>
<dbReference type="PRINTS" id="PR00080">
    <property type="entry name" value="SDRFAMILY"/>
</dbReference>